<dbReference type="CDD" id="cd00167">
    <property type="entry name" value="SANT"/>
    <property type="match status" value="1"/>
</dbReference>
<dbReference type="AlphaFoldDB" id="A0A8J5GIQ3"/>
<accession>A0A8J5GIQ3</accession>
<feature type="domain" description="Myb-like" evidence="9">
    <location>
        <begin position="12"/>
        <end position="64"/>
    </location>
</feature>
<dbReference type="PANTHER" id="PTHR47997">
    <property type="entry name" value="MYB DOMAIN PROTEIN 55"/>
    <property type="match status" value="1"/>
</dbReference>
<feature type="domain" description="HTH myb-type" evidence="10">
    <location>
        <begin position="65"/>
        <end position="119"/>
    </location>
</feature>
<dbReference type="EMBL" id="OQ909625">
    <property type="protein sequence ID" value="WLQ69533.1"/>
    <property type="molecule type" value="mRNA"/>
</dbReference>
<evidence type="ECO:0000259" key="9">
    <source>
        <dbReference type="PROSITE" id="PS50090"/>
    </source>
</evidence>
<evidence type="ECO:0000256" key="6">
    <source>
        <dbReference type="ARBA" id="ARBA00023163"/>
    </source>
</evidence>
<feature type="compositionally biased region" description="Basic and acidic residues" evidence="8">
    <location>
        <begin position="1"/>
        <end position="11"/>
    </location>
</feature>
<dbReference type="SMART" id="SM00717">
    <property type="entry name" value="SANT"/>
    <property type="match status" value="2"/>
</dbReference>
<dbReference type="Pfam" id="PF00249">
    <property type="entry name" value="Myb_DNA-binding"/>
    <property type="match status" value="2"/>
</dbReference>
<keyword evidence="3" id="KW-0805">Transcription regulation</keyword>
<evidence type="ECO:0000256" key="5">
    <source>
        <dbReference type="ARBA" id="ARBA00023159"/>
    </source>
</evidence>
<dbReference type="PROSITE" id="PS50090">
    <property type="entry name" value="MYB_LIKE"/>
    <property type="match status" value="2"/>
</dbReference>
<reference evidence="11 13" key="1">
    <citation type="submission" date="2020-08" db="EMBL/GenBank/DDBJ databases">
        <title>Plant Genome Project.</title>
        <authorList>
            <person name="Zhang R.-G."/>
        </authorList>
    </citation>
    <scope>NUCLEOTIDE SEQUENCE [LARGE SCALE GENOMIC DNA]</scope>
    <source>
        <tissue evidence="11">Rhizome</tissue>
    </source>
</reference>
<dbReference type="EMBL" id="JACMSC010000009">
    <property type="protein sequence ID" value="KAG6507944.1"/>
    <property type="molecule type" value="Genomic_DNA"/>
</dbReference>
<dbReference type="GO" id="GO:0045893">
    <property type="term" value="P:positive regulation of DNA-templated transcription"/>
    <property type="evidence" value="ECO:0007669"/>
    <property type="project" value="UniProtKB-ARBA"/>
</dbReference>
<dbReference type="OrthoDB" id="2143914at2759"/>
<dbReference type="InterPro" id="IPR051953">
    <property type="entry name" value="Plant_SW-associated_TFs"/>
</dbReference>
<dbReference type="FunFam" id="1.10.10.60:FF:000077">
    <property type="entry name" value="MYB transcription factor"/>
    <property type="match status" value="1"/>
</dbReference>
<dbReference type="GO" id="GO:0003677">
    <property type="term" value="F:DNA binding"/>
    <property type="evidence" value="ECO:0007669"/>
    <property type="project" value="UniProtKB-KW"/>
</dbReference>
<evidence type="ECO:0000256" key="3">
    <source>
        <dbReference type="ARBA" id="ARBA00023015"/>
    </source>
</evidence>
<dbReference type="PROSITE" id="PS51294">
    <property type="entry name" value="HTH_MYB"/>
    <property type="match status" value="2"/>
</dbReference>
<protein>
    <submittedName>
        <fullName evidence="12">MYB protein</fullName>
    </submittedName>
</protein>
<evidence type="ECO:0000313" key="11">
    <source>
        <dbReference type="EMBL" id="KAG6507944.1"/>
    </source>
</evidence>
<feature type="domain" description="Myb-like" evidence="9">
    <location>
        <begin position="65"/>
        <end position="115"/>
    </location>
</feature>
<keyword evidence="2" id="KW-0677">Repeat</keyword>
<feature type="region of interest" description="Disordered" evidence="8">
    <location>
        <begin position="1"/>
        <end position="20"/>
    </location>
</feature>
<keyword evidence="7" id="KW-0539">Nucleus</keyword>
<organism evidence="11 13">
    <name type="scientific">Zingiber officinale</name>
    <name type="common">Ginger</name>
    <name type="synonym">Amomum zingiber</name>
    <dbReference type="NCBI Taxonomy" id="94328"/>
    <lineage>
        <taxon>Eukaryota</taxon>
        <taxon>Viridiplantae</taxon>
        <taxon>Streptophyta</taxon>
        <taxon>Embryophyta</taxon>
        <taxon>Tracheophyta</taxon>
        <taxon>Spermatophyta</taxon>
        <taxon>Magnoliopsida</taxon>
        <taxon>Liliopsida</taxon>
        <taxon>Zingiberales</taxon>
        <taxon>Zingiberaceae</taxon>
        <taxon>Zingiber</taxon>
    </lineage>
</organism>
<keyword evidence="5" id="KW-0010">Activator</keyword>
<dbReference type="InterPro" id="IPR001005">
    <property type="entry name" value="SANT/Myb"/>
</dbReference>
<feature type="domain" description="HTH myb-type" evidence="10">
    <location>
        <begin position="16"/>
        <end position="64"/>
    </location>
</feature>
<dbReference type="GO" id="GO:0005634">
    <property type="term" value="C:nucleus"/>
    <property type="evidence" value="ECO:0007669"/>
    <property type="project" value="UniProtKB-SubCell"/>
</dbReference>
<keyword evidence="13" id="KW-1185">Reference proteome</keyword>
<comment type="subcellular location">
    <subcellularLocation>
        <location evidence="1">Nucleus</location>
    </subcellularLocation>
</comment>
<dbReference type="PANTHER" id="PTHR47997:SF11">
    <property type="entry name" value="TRANSCRIPTION FACTOR LAF1"/>
    <property type="match status" value="1"/>
</dbReference>
<sequence>MMGSKTSEKPKLRQQKRGLWSPDEDKRLSNYILNNSHGSWRSIPAKAGLKRNGKSCRLRWINYLRPGLKHTAFTLEEEAILEKLHAKFGNKWSRIALNLPGRTDNEIKNHWNTYLKRKDVKVDGSTSHALLNKPVISHIKTPKLEQLSAVNNRQISLSGSSETKSLQSFCAGSNLLPCHQPSFPKVLFADWFPIFSDTAEGEKNRQLQNSISIRDCEILNPGLIKFENVYYDEIFQEFDDTSIFRDIQLQQESEPMDQIP</sequence>
<evidence type="ECO:0000256" key="4">
    <source>
        <dbReference type="ARBA" id="ARBA00023125"/>
    </source>
</evidence>
<reference evidence="12" key="2">
    <citation type="submission" date="2023-04" db="EMBL/GenBank/DDBJ databases">
        <title>Genome-wide analysis of the MYB gene family in ginger (Zingiber officinale Roscoe).</title>
        <authorList>
            <person name="Xing H.-T."/>
            <person name="Li H.-L."/>
        </authorList>
    </citation>
    <scope>NUCLEOTIDE SEQUENCE</scope>
    <source>
        <strain evidence="12">Maker00028482</strain>
    </source>
</reference>
<keyword evidence="6" id="KW-0804">Transcription</keyword>
<evidence type="ECO:0000313" key="12">
    <source>
        <dbReference type="EMBL" id="WLQ69533.1"/>
    </source>
</evidence>
<name>A0A8J5GIQ3_ZINOF</name>
<keyword evidence="4" id="KW-0238">DNA-binding</keyword>
<evidence type="ECO:0000256" key="2">
    <source>
        <dbReference type="ARBA" id="ARBA00022737"/>
    </source>
</evidence>
<dbReference type="InterPro" id="IPR017930">
    <property type="entry name" value="Myb_dom"/>
</dbReference>
<evidence type="ECO:0000256" key="8">
    <source>
        <dbReference type="SAM" id="MobiDB-lite"/>
    </source>
</evidence>
<evidence type="ECO:0000256" key="7">
    <source>
        <dbReference type="ARBA" id="ARBA00023242"/>
    </source>
</evidence>
<gene>
    <name evidence="11" type="ORF">ZIOFF_033299</name>
</gene>
<evidence type="ECO:0000313" key="13">
    <source>
        <dbReference type="Proteomes" id="UP000734854"/>
    </source>
</evidence>
<proteinExistence type="evidence at transcript level"/>
<dbReference type="Proteomes" id="UP000734854">
    <property type="component" value="Unassembled WGS sequence"/>
</dbReference>
<evidence type="ECO:0000259" key="10">
    <source>
        <dbReference type="PROSITE" id="PS51294"/>
    </source>
</evidence>
<evidence type="ECO:0000256" key="1">
    <source>
        <dbReference type="ARBA" id="ARBA00004123"/>
    </source>
</evidence>